<sequence length="303" mass="34867">MDKNTRNQALGLVKKLLSFDLVVSLSFMKNIMYKTKILTEKLEATELNIIDALMLIDYSISSLNEMNSDNTEMNNLVSSAITFSEQLGIDPVSDFNRHHRKRLLPKKIDQNPDTQCSIDLPTFYRVEFKKVLNTLIVLLNEHLKKSLVTFEPMITLFKMPWKQICLTENVKKVIELFPPGCQDFKMNDYDGVIAELKVLDHQCNVKKLDSLTKIFRLSEDCKTCLPTANKLCRLVLTAPVSTASNERAFSKLKIVKNYLRSTMGADRLQHLMLLYSNKDVLDCLDLRSSVKAWSLLKERRIQI</sequence>
<dbReference type="PANTHER" id="PTHR46289">
    <property type="entry name" value="52 KDA REPRESSOR OF THE INHIBITOR OF THE PROTEIN KINASE-LIKE PROTEIN-RELATED"/>
    <property type="match status" value="1"/>
</dbReference>
<proteinExistence type="predicted"/>
<dbReference type="EnsemblMetazoa" id="XM_008182841.1">
    <property type="protein sequence ID" value="XP_008181063.1"/>
    <property type="gene ID" value="LOC103308789"/>
</dbReference>
<name>A0A8R2B490_ACYPI</name>
<dbReference type="AlphaFoldDB" id="A0A8R2B490"/>
<organism evidence="2 3">
    <name type="scientific">Acyrthosiphon pisum</name>
    <name type="common">Pea aphid</name>
    <dbReference type="NCBI Taxonomy" id="7029"/>
    <lineage>
        <taxon>Eukaryota</taxon>
        <taxon>Metazoa</taxon>
        <taxon>Ecdysozoa</taxon>
        <taxon>Arthropoda</taxon>
        <taxon>Hexapoda</taxon>
        <taxon>Insecta</taxon>
        <taxon>Pterygota</taxon>
        <taxon>Neoptera</taxon>
        <taxon>Paraneoptera</taxon>
        <taxon>Hemiptera</taxon>
        <taxon>Sternorrhyncha</taxon>
        <taxon>Aphidomorpha</taxon>
        <taxon>Aphidoidea</taxon>
        <taxon>Aphididae</taxon>
        <taxon>Macrosiphini</taxon>
        <taxon>Acyrthosiphon</taxon>
    </lineage>
</organism>
<dbReference type="OMA" id="TFEPMIT"/>
<accession>A0A8R2B490</accession>
<dbReference type="GeneID" id="103308789"/>
<dbReference type="GO" id="GO:0046983">
    <property type="term" value="F:protein dimerization activity"/>
    <property type="evidence" value="ECO:0007669"/>
    <property type="project" value="InterPro"/>
</dbReference>
<feature type="domain" description="HAT C-terminal dimerisation" evidence="1">
    <location>
        <begin position="221"/>
        <end position="279"/>
    </location>
</feature>
<dbReference type="InterPro" id="IPR012337">
    <property type="entry name" value="RNaseH-like_sf"/>
</dbReference>
<keyword evidence="3" id="KW-1185">Reference proteome</keyword>
<evidence type="ECO:0000313" key="3">
    <source>
        <dbReference type="Proteomes" id="UP000007819"/>
    </source>
</evidence>
<dbReference type="InterPro" id="IPR052958">
    <property type="entry name" value="IFN-induced_PKR_regulator"/>
</dbReference>
<evidence type="ECO:0000313" key="2">
    <source>
        <dbReference type="EnsemblMetazoa" id="XP_008181063.1"/>
    </source>
</evidence>
<reference evidence="2" key="2">
    <citation type="submission" date="2022-06" db="UniProtKB">
        <authorList>
            <consortium name="EnsemblMetazoa"/>
        </authorList>
    </citation>
    <scope>IDENTIFICATION</scope>
</reference>
<protein>
    <recommendedName>
        <fullName evidence="1">HAT C-terminal dimerisation domain-containing protein</fullName>
    </recommendedName>
</protein>
<dbReference type="OrthoDB" id="1750591at2759"/>
<reference evidence="3" key="1">
    <citation type="submission" date="2010-06" db="EMBL/GenBank/DDBJ databases">
        <authorList>
            <person name="Jiang H."/>
            <person name="Abraham K."/>
            <person name="Ali S."/>
            <person name="Alsbrooks S.L."/>
            <person name="Anim B.N."/>
            <person name="Anosike U.S."/>
            <person name="Attaway T."/>
            <person name="Bandaranaike D.P."/>
            <person name="Battles P.K."/>
            <person name="Bell S.N."/>
            <person name="Bell A.V."/>
            <person name="Beltran B."/>
            <person name="Bickham C."/>
            <person name="Bustamante Y."/>
            <person name="Caleb T."/>
            <person name="Canada A."/>
            <person name="Cardenas V."/>
            <person name="Carter K."/>
            <person name="Chacko J."/>
            <person name="Chandrabose M.N."/>
            <person name="Chavez D."/>
            <person name="Chavez A."/>
            <person name="Chen L."/>
            <person name="Chu H.-S."/>
            <person name="Claassen K.J."/>
            <person name="Cockrell R."/>
            <person name="Collins M."/>
            <person name="Cooper J.A."/>
            <person name="Cree A."/>
            <person name="Curry S.M."/>
            <person name="Da Y."/>
            <person name="Dao M.D."/>
            <person name="Das B."/>
            <person name="Davila M.-L."/>
            <person name="Davy-Carroll L."/>
            <person name="Denson S."/>
            <person name="Dinh H."/>
            <person name="Ebong V.E."/>
            <person name="Edwards J.R."/>
            <person name="Egan A."/>
            <person name="El-Daye J."/>
            <person name="Escobedo L."/>
            <person name="Fernandez S."/>
            <person name="Fernando P.R."/>
            <person name="Flagg N."/>
            <person name="Forbes L.D."/>
            <person name="Fowler R.G."/>
            <person name="Fu Q."/>
            <person name="Gabisi R.A."/>
            <person name="Ganer J."/>
            <person name="Garbino Pronczuk A."/>
            <person name="Garcia R.M."/>
            <person name="Garner T."/>
            <person name="Garrett T.E."/>
            <person name="Gonzalez D.A."/>
            <person name="Hamid H."/>
            <person name="Hawkins E.S."/>
            <person name="Hirani K."/>
            <person name="Hogues M.E."/>
            <person name="Hollins B."/>
            <person name="Hsiao C.-H."/>
            <person name="Jabil R."/>
            <person name="James M.L."/>
            <person name="Jhangiani S.N."/>
            <person name="Johnson B."/>
            <person name="Johnson Q."/>
            <person name="Joshi V."/>
            <person name="Kalu J.B."/>
            <person name="Kam C."/>
            <person name="Kashfia A."/>
            <person name="Keebler J."/>
            <person name="Kisamo H."/>
            <person name="Kovar C.L."/>
            <person name="Lago L.A."/>
            <person name="Lai C.-Y."/>
            <person name="Laidlaw J."/>
            <person name="Lara F."/>
            <person name="Le T.-K."/>
            <person name="Lee S.L."/>
            <person name="Legall F.H."/>
            <person name="Lemon S.J."/>
            <person name="Lewis L.R."/>
            <person name="Li B."/>
            <person name="Liu Y."/>
            <person name="Liu Y.-S."/>
            <person name="Lopez J."/>
            <person name="Lozado R.J."/>
            <person name="Lu J."/>
            <person name="Madu R.C."/>
            <person name="Maheshwari M."/>
            <person name="Maheshwari R."/>
            <person name="Malloy K."/>
            <person name="Martinez E."/>
            <person name="Mathew T."/>
            <person name="Mercado I.C."/>
            <person name="Mercado C."/>
            <person name="Meyer B."/>
            <person name="Montgomery K."/>
            <person name="Morgan M.B."/>
            <person name="Munidasa M."/>
            <person name="Nazareth L.V."/>
            <person name="Nelson J."/>
            <person name="Ng B.M."/>
            <person name="Nguyen N.B."/>
            <person name="Nguyen P.Q."/>
            <person name="Nguyen T."/>
            <person name="Obregon M."/>
            <person name="Okwuonu G.O."/>
            <person name="Onwere C.G."/>
            <person name="Orozco G."/>
            <person name="Parra A."/>
            <person name="Patel S."/>
            <person name="Patil S."/>
            <person name="Perez A."/>
            <person name="Perez Y."/>
            <person name="Pham C."/>
            <person name="Primus E.L."/>
            <person name="Pu L.-L."/>
            <person name="Puazo M."/>
            <person name="Qin X."/>
            <person name="Quiroz J.B."/>
            <person name="Reese J."/>
            <person name="Richards S."/>
            <person name="Rives C.M."/>
            <person name="Robberts R."/>
            <person name="Ruiz S.J."/>
            <person name="Ruiz M.J."/>
            <person name="Santibanez J."/>
            <person name="Schneider B.W."/>
            <person name="Sisson I."/>
            <person name="Smith M."/>
            <person name="Sodergren E."/>
            <person name="Song X.-Z."/>
            <person name="Song B.B."/>
            <person name="Summersgill H."/>
            <person name="Thelus R."/>
            <person name="Thornton R.D."/>
            <person name="Trejos Z.Y."/>
            <person name="Usmani K."/>
            <person name="Vattathil S."/>
            <person name="Villasana D."/>
            <person name="Walker D.L."/>
            <person name="Wang S."/>
            <person name="Wang K."/>
            <person name="White C.S."/>
            <person name="Williams A.C."/>
            <person name="Williamson J."/>
            <person name="Wilson K."/>
            <person name="Woghiren I.O."/>
            <person name="Woodworth J.R."/>
            <person name="Worley K.C."/>
            <person name="Wright R.A."/>
            <person name="Wu W."/>
            <person name="Young L."/>
            <person name="Zhang L."/>
            <person name="Zhang J."/>
            <person name="Zhu Y."/>
            <person name="Muzny D.M."/>
            <person name="Weinstock G."/>
            <person name="Gibbs R.A."/>
        </authorList>
    </citation>
    <scope>NUCLEOTIDE SEQUENCE [LARGE SCALE GENOMIC DNA]</scope>
    <source>
        <strain evidence="3">LSR1</strain>
    </source>
</reference>
<evidence type="ECO:0000259" key="1">
    <source>
        <dbReference type="Pfam" id="PF05699"/>
    </source>
</evidence>
<dbReference type="Proteomes" id="UP000007819">
    <property type="component" value="Chromosome X"/>
</dbReference>
<dbReference type="InterPro" id="IPR008906">
    <property type="entry name" value="HATC_C_dom"/>
</dbReference>
<dbReference type="RefSeq" id="XP_008181063.1">
    <property type="nucleotide sequence ID" value="XM_008182841.1"/>
</dbReference>
<dbReference type="Pfam" id="PF05699">
    <property type="entry name" value="Dimer_Tnp_hAT"/>
    <property type="match status" value="1"/>
</dbReference>
<dbReference type="PANTHER" id="PTHR46289:SF19">
    <property type="entry name" value="ZINC FINGER MYM-TYPE CONTAINING 1"/>
    <property type="match status" value="1"/>
</dbReference>
<dbReference type="SUPFAM" id="SSF53098">
    <property type="entry name" value="Ribonuclease H-like"/>
    <property type="match status" value="1"/>
</dbReference>
<dbReference type="KEGG" id="api:103308789"/>